<name>A0A177CFE1_9PLEO</name>
<proteinExistence type="predicted"/>
<dbReference type="Proteomes" id="UP000077069">
    <property type="component" value="Unassembled WGS sequence"/>
</dbReference>
<reference evidence="1 2" key="1">
    <citation type="submission" date="2016-05" db="EMBL/GenBank/DDBJ databases">
        <title>Comparative analysis of secretome profiles of manganese(II)-oxidizing ascomycete fungi.</title>
        <authorList>
            <consortium name="DOE Joint Genome Institute"/>
            <person name="Zeiner C.A."/>
            <person name="Purvine S.O."/>
            <person name="Zink E.M."/>
            <person name="Wu S."/>
            <person name="Pasa-Tolic L."/>
            <person name="Chaput D.L."/>
            <person name="Haridas S."/>
            <person name="Grigoriev I.V."/>
            <person name="Santelli C.M."/>
            <person name="Hansel C.M."/>
        </authorList>
    </citation>
    <scope>NUCLEOTIDE SEQUENCE [LARGE SCALE GENOMIC DNA]</scope>
    <source>
        <strain evidence="1 2">AP3s5-JAC2a</strain>
    </source>
</reference>
<protein>
    <submittedName>
        <fullName evidence="1">Uncharacterized protein</fullName>
    </submittedName>
</protein>
<gene>
    <name evidence="1" type="ORF">CC84DRAFT_729081</name>
</gene>
<dbReference type="EMBL" id="KV441552">
    <property type="protein sequence ID" value="OAG05549.1"/>
    <property type="molecule type" value="Genomic_DNA"/>
</dbReference>
<evidence type="ECO:0000313" key="1">
    <source>
        <dbReference type="EMBL" id="OAG05549.1"/>
    </source>
</evidence>
<dbReference type="AlphaFoldDB" id="A0A177CFE1"/>
<evidence type="ECO:0000313" key="2">
    <source>
        <dbReference type="Proteomes" id="UP000077069"/>
    </source>
</evidence>
<organism evidence="1 2">
    <name type="scientific">Paraphaeosphaeria sporulosa</name>
    <dbReference type="NCBI Taxonomy" id="1460663"/>
    <lineage>
        <taxon>Eukaryota</taxon>
        <taxon>Fungi</taxon>
        <taxon>Dikarya</taxon>
        <taxon>Ascomycota</taxon>
        <taxon>Pezizomycotina</taxon>
        <taxon>Dothideomycetes</taxon>
        <taxon>Pleosporomycetidae</taxon>
        <taxon>Pleosporales</taxon>
        <taxon>Massarineae</taxon>
        <taxon>Didymosphaeriaceae</taxon>
        <taxon>Paraphaeosphaeria</taxon>
    </lineage>
</organism>
<dbReference type="GeneID" id="28770680"/>
<dbReference type="RefSeq" id="XP_018035914.1">
    <property type="nucleotide sequence ID" value="XM_018187194.1"/>
</dbReference>
<dbReference type="InParanoid" id="A0A177CFE1"/>
<sequence length="157" mass="17614">MSVLVRRVDITSGRRRWDMFWRHGSAADRGLWGNGWRTYNPDIGFLKASPSAVMSIRARWTHCSTCKSALVTSGVHAAGTRFPCAPDVLTPTPPRRGRDHRSVPIHVAVRSGFACPLGMFREGRRDIKTVRPVLQSYLLVLVQQARNSSCVLPRQPH</sequence>
<accession>A0A177CFE1</accession>
<keyword evidence="2" id="KW-1185">Reference proteome</keyword>